<feature type="transmembrane region" description="Helical" evidence="2">
    <location>
        <begin position="56"/>
        <end position="75"/>
    </location>
</feature>
<evidence type="ECO:0000256" key="1">
    <source>
        <dbReference type="SAM" id="MobiDB-lite"/>
    </source>
</evidence>
<dbReference type="OrthoDB" id="25997at2"/>
<proteinExistence type="predicted"/>
<feature type="region of interest" description="Disordered" evidence="1">
    <location>
        <begin position="1"/>
        <end position="20"/>
    </location>
</feature>
<comment type="caution">
    <text evidence="3">The sequence shown here is derived from an EMBL/GenBank/DDBJ whole genome shotgun (WGS) entry which is preliminary data.</text>
</comment>
<gene>
    <name evidence="3" type="ORF">FB566_4748</name>
</gene>
<dbReference type="RefSeq" id="WP_142044225.1">
    <property type="nucleotide sequence ID" value="NZ_JBHTGS010000002.1"/>
</dbReference>
<evidence type="ECO:0000313" key="3">
    <source>
        <dbReference type="EMBL" id="TQL79147.1"/>
    </source>
</evidence>
<evidence type="ECO:0000313" key="4">
    <source>
        <dbReference type="Proteomes" id="UP000317043"/>
    </source>
</evidence>
<dbReference type="Proteomes" id="UP000317043">
    <property type="component" value="Unassembled WGS sequence"/>
</dbReference>
<feature type="transmembrane region" description="Helical" evidence="2">
    <location>
        <begin position="26"/>
        <end position="44"/>
    </location>
</feature>
<evidence type="ECO:0000256" key="2">
    <source>
        <dbReference type="SAM" id="Phobius"/>
    </source>
</evidence>
<feature type="compositionally biased region" description="Basic and acidic residues" evidence="1">
    <location>
        <begin position="1"/>
        <end position="14"/>
    </location>
</feature>
<dbReference type="EMBL" id="VFOW01000001">
    <property type="protein sequence ID" value="TQL79147.1"/>
    <property type="molecule type" value="Genomic_DNA"/>
</dbReference>
<protein>
    <recommendedName>
        <fullName evidence="5">Integral membrane protein</fullName>
    </recommendedName>
</protein>
<keyword evidence="2" id="KW-0472">Membrane</keyword>
<keyword evidence="2" id="KW-0812">Transmembrane</keyword>
<organism evidence="3 4">
    <name type="scientific">Stackebrandtia endophytica</name>
    <dbReference type="NCBI Taxonomy" id="1496996"/>
    <lineage>
        <taxon>Bacteria</taxon>
        <taxon>Bacillati</taxon>
        <taxon>Actinomycetota</taxon>
        <taxon>Actinomycetes</taxon>
        <taxon>Glycomycetales</taxon>
        <taxon>Glycomycetaceae</taxon>
        <taxon>Stackebrandtia</taxon>
    </lineage>
</organism>
<reference evidence="3 4" key="1">
    <citation type="submission" date="2019-06" db="EMBL/GenBank/DDBJ databases">
        <title>Sequencing the genomes of 1000 actinobacteria strains.</title>
        <authorList>
            <person name="Klenk H.-P."/>
        </authorList>
    </citation>
    <scope>NUCLEOTIDE SEQUENCE [LARGE SCALE GENOMIC DNA]</scope>
    <source>
        <strain evidence="3 4">DSM 45928</strain>
    </source>
</reference>
<evidence type="ECO:0008006" key="5">
    <source>
        <dbReference type="Google" id="ProtNLM"/>
    </source>
</evidence>
<keyword evidence="4" id="KW-1185">Reference proteome</keyword>
<dbReference type="InParanoid" id="A0A543B2T6"/>
<sequence>MADDVSIGHDRRSTEPVASRQGPGRLLIGIYTVFAVAASARATWQIATDFDAAPLAYSLSALAGVIYLVAAIGIARRDGTSHAVAAISCAVELAGVLAVGAFSLVRPELFPEATVWSHFGEGYGYVPLILPVLGLLWLRKVRRSTS</sequence>
<dbReference type="AlphaFoldDB" id="A0A543B2T6"/>
<accession>A0A543B2T6</accession>
<feature type="transmembrane region" description="Helical" evidence="2">
    <location>
        <begin position="122"/>
        <end position="138"/>
    </location>
</feature>
<feature type="transmembrane region" description="Helical" evidence="2">
    <location>
        <begin position="82"/>
        <end position="102"/>
    </location>
</feature>
<name>A0A543B2T6_9ACTN</name>
<keyword evidence="2" id="KW-1133">Transmembrane helix</keyword>